<dbReference type="AlphaFoldDB" id="A0A4Y6UD56"/>
<organism evidence="4 5">
    <name type="scientific">Formicincola oecophyllae</name>
    <dbReference type="NCBI Taxonomy" id="2558361"/>
    <lineage>
        <taxon>Bacteria</taxon>
        <taxon>Pseudomonadati</taxon>
        <taxon>Pseudomonadota</taxon>
        <taxon>Alphaproteobacteria</taxon>
        <taxon>Acetobacterales</taxon>
        <taxon>Acetobacteraceae</taxon>
        <taxon>Formicincola</taxon>
    </lineage>
</organism>
<dbReference type="GO" id="GO:0017111">
    <property type="term" value="F:ribonucleoside triphosphate phosphatase activity"/>
    <property type="evidence" value="ECO:0007669"/>
    <property type="project" value="UniProtKB-ARBA"/>
</dbReference>
<keyword evidence="5" id="KW-1185">Reference proteome</keyword>
<dbReference type="InterPro" id="IPR035647">
    <property type="entry name" value="EFG_III/V"/>
</dbReference>
<dbReference type="InterPro" id="IPR001498">
    <property type="entry name" value="Impact_N"/>
</dbReference>
<dbReference type="GO" id="GO:0032561">
    <property type="term" value="F:guanyl ribonucleotide binding"/>
    <property type="evidence" value="ECO:0007669"/>
    <property type="project" value="UniProtKB-ARBA"/>
</dbReference>
<dbReference type="SUPFAM" id="SSF54211">
    <property type="entry name" value="Ribosomal protein S5 domain 2-like"/>
    <property type="match status" value="1"/>
</dbReference>
<dbReference type="InterPro" id="IPR015269">
    <property type="entry name" value="UPF0029_Impact_C"/>
</dbReference>
<dbReference type="InterPro" id="IPR020568">
    <property type="entry name" value="Ribosomal_Su5_D2-typ_SF"/>
</dbReference>
<dbReference type="InterPro" id="IPR036956">
    <property type="entry name" value="Impact_N_sf"/>
</dbReference>
<dbReference type="InterPro" id="IPR020569">
    <property type="entry name" value="UPF0029_Impact_CS"/>
</dbReference>
<evidence type="ECO:0000259" key="2">
    <source>
        <dbReference type="Pfam" id="PF01205"/>
    </source>
</evidence>
<gene>
    <name evidence="4" type="ORF">E3E12_04475</name>
</gene>
<dbReference type="Pfam" id="PF01205">
    <property type="entry name" value="Impact_N"/>
    <property type="match status" value="1"/>
</dbReference>
<dbReference type="EMBL" id="CP038231">
    <property type="protein sequence ID" value="QDH14377.1"/>
    <property type="molecule type" value="Genomic_DNA"/>
</dbReference>
<dbReference type="InterPro" id="IPR023582">
    <property type="entry name" value="Impact"/>
</dbReference>
<dbReference type="KEGG" id="swf:E3E12_04475"/>
<proteinExistence type="inferred from homology"/>
<accession>A0A4Y6UD56</accession>
<dbReference type="GO" id="GO:0006446">
    <property type="term" value="P:regulation of translational initiation"/>
    <property type="evidence" value="ECO:0007669"/>
    <property type="project" value="TreeGrafter"/>
</dbReference>
<dbReference type="OrthoDB" id="9813771at2"/>
<feature type="domain" description="UPF0029" evidence="3">
    <location>
        <begin position="129"/>
        <end position="184"/>
    </location>
</feature>
<evidence type="ECO:0000259" key="3">
    <source>
        <dbReference type="Pfam" id="PF09186"/>
    </source>
</evidence>
<dbReference type="GO" id="GO:0005737">
    <property type="term" value="C:cytoplasm"/>
    <property type="evidence" value="ECO:0007669"/>
    <property type="project" value="TreeGrafter"/>
</dbReference>
<dbReference type="Gene3D" id="3.30.70.240">
    <property type="match status" value="1"/>
</dbReference>
<dbReference type="Proteomes" id="UP000318709">
    <property type="component" value="Chromosome"/>
</dbReference>
<dbReference type="Pfam" id="PF09186">
    <property type="entry name" value="DUF1949"/>
    <property type="match status" value="1"/>
</dbReference>
<dbReference type="PROSITE" id="PS00910">
    <property type="entry name" value="UPF0029"/>
    <property type="match status" value="1"/>
</dbReference>
<name>A0A4Y6UD56_9PROT</name>
<protein>
    <submittedName>
        <fullName evidence="4">DUF1949 domain-containing protein</fullName>
    </submittedName>
</protein>
<dbReference type="SUPFAM" id="SSF54980">
    <property type="entry name" value="EF-G C-terminal domain-like"/>
    <property type="match status" value="1"/>
</dbReference>
<evidence type="ECO:0000313" key="5">
    <source>
        <dbReference type="Proteomes" id="UP000318709"/>
    </source>
</evidence>
<dbReference type="PANTHER" id="PTHR16301:SF20">
    <property type="entry name" value="IMPACT FAMILY MEMBER YIGZ"/>
    <property type="match status" value="1"/>
</dbReference>
<dbReference type="Gene3D" id="3.30.230.30">
    <property type="entry name" value="Impact, N-terminal domain"/>
    <property type="match status" value="1"/>
</dbReference>
<evidence type="ECO:0000256" key="1">
    <source>
        <dbReference type="ARBA" id="ARBA00007665"/>
    </source>
</evidence>
<evidence type="ECO:0000313" key="4">
    <source>
        <dbReference type="EMBL" id="QDH14377.1"/>
    </source>
</evidence>
<comment type="similarity">
    <text evidence="1">Belongs to the IMPACT family.</text>
</comment>
<reference evidence="4 5" key="1">
    <citation type="submission" date="2019-03" db="EMBL/GenBank/DDBJ databases">
        <title>The complete genome sequence of Swingsia_sp. F3b2 LMG30590(T).</title>
        <authorList>
            <person name="Chua K.-O."/>
            <person name="Chan K.-G."/>
            <person name="See-Too W.-S."/>
        </authorList>
    </citation>
    <scope>NUCLEOTIDE SEQUENCE [LARGE SCALE GENOMIC DNA]</scope>
    <source>
        <strain evidence="4 5">F3b2</strain>
    </source>
</reference>
<sequence length="192" mass="20316">MAGAVEHERVIKNSVFRAYAAPIRDAEEALAFIKAHAVPDASHNCWAFKAGDVFRTHDAGEPGGTAGRPILAAIEGQCMDGVCVLVARWFGGVKLGAGGLVRAYGGTASACLHEAPKVPLIARTPCRFHCPFTHLAQVQAHLGSQGVDALQCDYGADGADFILAVPDSALDNLSVWLRDLTRGQHALHPLNE</sequence>
<feature type="domain" description="Impact N-terminal" evidence="2">
    <location>
        <begin position="12"/>
        <end position="112"/>
    </location>
</feature>
<dbReference type="PANTHER" id="PTHR16301">
    <property type="entry name" value="IMPACT-RELATED"/>
    <property type="match status" value="1"/>
</dbReference>